<dbReference type="Proteomes" id="UP000630142">
    <property type="component" value="Unassembled WGS sequence"/>
</dbReference>
<proteinExistence type="predicted"/>
<dbReference type="InterPro" id="IPR050020">
    <property type="entry name" value="DddP"/>
</dbReference>
<evidence type="ECO:0000313" key="3">
    <source>
        <dbReference type="Proteomes" id="UP000630142"/>
    </source>
</evidence>
<protein>
    <submittedName>
        <fullName evidence="2">Peptidase M24</fullName>
    </submittedName>
</protein>
<reference evidence="2" key="1">
    <citation type="journal article" date="2014" name="Int. J. Syst. Evol. Microbiol.">
        <title>Complete genome sequence of Corynebacterium casei LMG S-19264T (=DSM 44701T), isolated from a smear-ripened cheese.</title>
        <authorList>
            <consortium name="US DOE Joint Genome Institute (JGI-PGF)"/>
            <person name="Walter F."/>
            <person name="Albersmeier A."/>
            <person name="Kalinowski J."/>
            <person name="Ruckert C."/>
        </authorList>
    </citation>
    <scope>NUCLEOTIDE SEQUENCE</scope>
    <source>
        <strain evidence="2">KCTC 42249</strain>
    </source>
</reference>
<dbReference type="CDD" id="cd01066">
    <property type="entry name" value="APP_MetAP"/>
    <property type="match status" value="1"/>
</dbReference>
<evidence type="ECO:0000259" key="1">
    <source>
        <dbReference type="Pfam" id="PF00557"/>
    </source>
</evidence>
<dbReference type="RefSeq" id="WP_189502914.1">
    <property type="nucleotide sequence ID" value="NZ_BMZQ01000001.1"/>
</dbReference>
<name>A0A8J3DNM3_9HYPH</name>
<comment type="caution">
    <text evidence="2">The sequence shown here is derived from an EMBL/GenBank/DDBJ whole genome shotgun (WGS) entry which is preliminary data.</text>
</comment>
<dbReference type="AlphaFoldDB" id="A0A8J3DNM3"/>
<dbReference type="InterPro" id="IPR029149">
    <property type="entry name" value="Creatin/AminoP/Spt16_N"/>
</dbReference>
<dbReference type="SUPFAM" id="SSF53092">
    <property type="entry name" value="Creatinase/prolidase N-terminal domain"/>
    <property type="match status" value="1"/>
</dbReference>
<sequence>MDTYFRDRRKIDPTRGATLGDGTLNDGDRVEIGPTALAYREWEEAGLILPDLAAMRHYRWTRLTQHIIARDYGALLMFDPLNIRYATDSTNMQLWNTHNLFRAVLLCADGYMVIWDYKSSPFLSQFNPLVRERRSGADLFYFDRGDKIDVAADAFSNEVRVLIEQHGGANKRLAVDKIMLEGLRALEAQGLQIFPGEELTEKARSIKGADEIRAMRCASVACEHAVAAMEVAAREGVPKGEMTEDDIWAVLHAGNIKRGGEWIETRLLTSGPRTNPWFQECGPRIVQDNEIVAFDTDLIGSYGICVDISRTWWIGDASPRTDMIDAMKLARNHIQANCALLKPGLAFRDLIEQSHRLPALYQKQKYGLMMHGVGLCDEWPNIAYPDQYVEGAFEHHFEPGMVVCVEALISPEGGDFSIKLEDQVLITETGHETLTRYPLDPRLLGE</sequence>
<evidence type="ECO:0000313" key="2">
    <source>
        <dbReference type="EMBL" id="GHD12167.1"/>
    </source>
</evidence>
<dbReference type="InterPro" id="IPR036005">
    <property type="entry name" value="Creatinase/aminopeptidase-like"/>
</dbReference>
<dbReference type="Gene3D" id="3.90.230.10">
    <property type="entry name" value="Creatinase/methionine aminopeptidase superfamily"/>
    <property type="match status" value="1"/>
</dbReference>
<dbReference type="PANTHER" id="PTHR46112">
    <property type="entry name" value="AMINOPEPTIDASE"/>
    <property type="match status" value="1"/>
</dbReference>
<gene>
    <name evidence="2" type="ORF">GCM10016234_16090</name>
</gene>
<reference evidence="2" key="2">
    <citation type="submission" date="2020-09" db="EMBL/GenBank/DDBJ databases">
        <authorList>
            <person name="Sun Q."/>
            <person name="Kim S."/>
        </authorList>
    </citation>
    <scope>NUCLEOTIDE SEQUENCE</scope>
    <source>
        <strain evidence="2">KCTC 42249</strain>
    </source>
</reference>
<dbReference type="Gene3D" id="3.40.350.10">
    <property type="entry name" value="Creatinase/prolidase N-terminal domain"/>
    <property type="match status" value="1"/>
</dbReference>
<feature type="domain" description="Peptidase M24" evidence="1">
    <location>
        <begin position="214"/>
        <end position="428"/>
    </location>
</feature>
<dbReference type="SUPFAM" id="SSF55920">
    <property type="entry name" value="Creatinase/aminopeptidase"/>
    <property type="match status" value="1"/>
</dbReference>
<organism evidence="2 3">
    <name type="scientific">Tianweitania populi</name>
    <dbReference type="NCBI Taxonomy" id="1607949"/>
    <lineage>
        <taxon>Bacteria</taxon>
        <taxon>Pseudomonadati</taxon>
        <taxon>Pseudomonadota</taxon>
        <taxon>Alphaproteobacteria</taxon>
        <taxon>Hyphomicrobiales</taxon>
        <taxon>Phyllobacteriaceae</taxon>
        <taxon>Tianweitania</taxon>
    </lineage>
</organism>
<keyword evidence="3" id="KW-1185">Reference proteome</keyword>
<accession>A0A8J3DNM3</accession>
<dbReference type="Pfam" id="PF00557">
    <property type="entry name" value="Peptidase_M24"/>
    <property type="match status" value="1"/>
</dbReference>
<dbReference type="PANTHER" id="PTHR46112:SF8">
    <property type="entry name" value="CYTOPLASMIC PEPTIDASE PEPQ-RELATED"/>
    <property type="match status" value="1"/>
</dbReference>
<dbReference type="InterPro" id="IPR000994">
    <property type="entry name" value="Pept_M24"/>
</dbReference>
<dbReference type="InterPro" id="IPR050659">
    <property type="entry name" value="Peptidase_M24B"/>
</dbReference>
<dbReference type="NCBIfam" id="NF043017">
    <property type="entry name" value="DimsulpropLyDddP"/>
    <property type="match status" value="1"/>
</dbReference>
<dbReference type="EMBL" id="BMZQ01000001">
    <property type="protein sequence ID" value="GHD12167.1"/>
    <property type="molecule type" value="Genomic_DNA"/>
</dbReference>